<evidence type="ECO:0000313" key="3">
    <source>
        <dbReference type="EMBL" id="UVQ95879.1"/>
    </source>
</evidence>
<proteinExistence type="predicted"/>
<evidence type="ECO:0000256" key="1">
    <source>
        <dbReference type="SAM" id="SignalP"/>
    </source>
</evidence>
<dbReference type="InterPro" id="IPR036737">
    <property type="entry name" value="OmpA-like_sf"/>
</dbReference>
<feature type="chain" id="PRO_5041718734" evidence="1">
    <location>
        <begin position="26"/>
        <end position="506"/>
    </location>
</feature>
<organism evidence="3 4">
    <name type="scientific">Bacteroides caccae</name>
    <dbReference type="NCBI Taxonomy" id="47678"/>
    <lineage>
        <taxon>Bacteria</taxon>
        <taxon>Pseudomonadati</taxon>
        <taxon>Bacteroidota</taxon>
        <taxon>Bacteroidia</taxon>
        <taxon>Bacteroidales</taxon>
        <taxon>Bacteroidaceae</taxon>
        <taxon>Bacteroides</taxon>
    </lineage>
</organism>
<dbReference type="AlphaFoldDB" id="A0AA95BU23"/>
<dbReference type="EMBL" id="CP103166">
    <property type="protein sequence ID" value="UVQ95879.1"/>
    <property type="molecule type" value="Genomic_DNA"/>
</dbReference>
<keyword evidence="1" id="KW-0732">Signal</keyword>
<accession>A0AA95BU23</accession>
<dbReference type="SUPFAM" id="SSF48452">
    <property type="entry name" value="TPR-like"/>
    <property type="match status" value="1"/>
</dbReference>
<dbReference type="InterPro" id="IPR011990">
    <property type="entry name" value="TPR-like_helical_dom_sf"/>
</dbReference>
<name>A0AA95BU23_9BACE</name>
<protein>
    <submittedName>
        <fullName evidence="3">DUF3868 domain-containing protein</fullName>
    </submittedName>
</protein>
<reference evidence="3" key="1">
    <citation type="submission" date="2022-08" db="EMBL/GenBank/DDBJ databases">
        <title>Genome Sequencing of Bacteroides fragilis Group Isolates with Nanopore Technology.</title>
        <authorList>
            <person name="Tisza M.J."/>
            <person name="Smith D."/>
            <person name="Dekker J.P."/>
        </authorList>
    </citation>
    <scope>NUCLEOTIDE SEQUENCE</scope>
    <source>
        <strain evidence="3">BFG-474</strain>
    </source>
</reference>
<dbReference type="Pfam" id="PF12984">
    <property type="entry name" value="DUF3868"/>
    <property type="match status" value="1"/>
</dbReference>
<dbReference type="Gene3D" id="3.30.1330.60">
    <property type="entry name" value="OmpA-like domain"/>
    <property type="match status" value="1"/>
</dbReference>
<sequence>MMKRNIYCAVCLLTVLCLDMVPATAQTRSYDGTITVKPIQLEQKGDFLHIDIDFDLKDVKVKSTRGVDFIPQLVAPERTLNLPKVSIKGRDEYLAYERWLAVMSIKEKKNYDKPYAVEKGSKVKNGVLPYRYMVRYEPWMENARLDVQRDECGCGEIKSMNVERLVDKVTLERVLLPYVVTPHFAYLQPKAEEIKQRDIQAECFLDFELNRINIRPEYMNNPQELAKIRKMIDELKSDPNVKVNRLDIIGYASPEGTLVTNKRLSEGRAMALRDYLASKYDFPRNQYYIIFGGENWDGLEKALDTMEIEYKDEVLDIIRDIPIEKGRETKLMQLRGGVPYRYMLKYIFPSLRIAICRVNYEVRNFNVDEAKEEIKRRPQNLSLNEMFLVANTYPVGSQEFIDVFETAVRMYPKDEIANINAATAALSRNDLISAERCLNMVDSMKKLPEYSNAMGVLMLLKGEYEHAEEYLNVAYESGLKVAGYNLEELTRKKANASEFRIKNRDK</sequence>
<gene>
    <name evidence="3" type="ORF">NXW23_16220</name>
</gene>
<evidence type="ECO:0000313" key="4">
    <source>
        <dbReference type="Proteomes" id="UP001060260"/>
    </source>
</evidence>
<dbReference type="Proteomes" id="UP001060260">
    <property type="component" value="Chromosome"/>
</dbReference>
<dbReference type="RefSeq" id="WP_192912715.1">
    <property type="nucleotide sequence ID" value="NZ_CAXSUM010000006.1"/>
</dbReference>
<dbReference type="SUPFAM" id="SSF103088">
    <property type="entry name" value="OmpA-like"/>
    <property type="match status" value="1"/>
</dbReference>
<dbReference type="Gene3D" id="1.25.40.10">
    <property type="entry name" value="Tetratricopeptide repeat domain"/>
    <property type="match status" value="1"/>
</dbReference>
<dbReference type="InterPro" id="IPR024480">
    <property type="entry name" value="DUF3868"/>
</dbReference>
<feature type="signal peptide" evidence="1">
    <location>
        <begin position="1"/>
        <end position="25"/>
    </location>
</feature>
<evidence type="ECO:0000259" key="2">
    <source>
        <dbReference type="Pfam" id="PF12984"/>
    </source>
</evidence>
<feature type="domain" description="DUF3868" evidence="2">
    <location>
        <begin position="9"/>
        <end position="113"/>
    </location>
</feature>